<reference evidence="2 3" key="1">
    <citation type="submission" date="2016-08" db="EMBL/GenBank/DDBJ databases">
        <title>New Insights into Marine Group III Euryarchaeota, from dark to light.</title>
        <authorList>
            <person name="Haro-Moreno J.M."/>
            <person name="Rodriguez-Valera F."/>
            <person name="Lopez-Garcia P."/>
            <person name="Moreira D."/>
            <person name="Martin-Cuadrado A.B."/>
        </authorList>
    </citation>
    <scope>NUCLEOTIDE SEQUENCE [LARGE SCALE GENOMIC DNA]</scope>
    <source>
        <strain evidence="2">CG-Epi2</strain>
    </source>
</reference>
<evidence type="ECO:0000313" key="2">
    <source>
        <dbReference type="EMBL" id="OIR21421.1"/>
    </source>
</evidence>
<accession>A0A1J5TY34</accession>
<evidence type="ECO:0000313" key="3">
    <source>
        <dbReference type="Proteomes" id="UP000183615"/>
    </source>
</evidence>
<evidence type="ECO:0008006" key="4">
    <source>
        <dbReference type="Google" id="ProtNLM"/>
    </source>
</evidence>
<feature type="transmembrane region" description="Helical" evidence="1">
    <location>
        <begin position="98"/>
        <end position="118"/>
    </location>
</feature>
<feature type="transmembrane region" description="Helical" evidence="1">
    <location>
        <begin position="62"/>
        <end position="92"/>
    </location>
</feature>
<comment type="caution">
    <text evidence="2">The sequence shown here is derived from an EMBL/GenBank/DDBJ whole genome shotgun (WGS) entry which is preliminary data.</text>
</comment>
<protein>
    <recommendedName>
        <fullName evidence="4">DoxX family protein</fullName>
    </recommendedName>
</protein>
<feature type="transmembrane region" description="Helical" evidence="1">
    <location>
        <begin position="125"/>
        <end position="145"/>
    </location>
</feature>
<gene>
    <name evidence="2" type="ORF">BET99_02615</name>
</gene>
<name>A0A1J5TY34_9ARCH</name>
<dbReference type="EMBL" id="MIYZ01000042">
    <property type="protein sequence ID" value="OIR21421.1"/>
    <property type="molecule type" value="Genomic_DNA"/>
</dbReference>
<keyword evidence="1" id="KW-1133">Transmembrane helix</keyword>
<keyword evidence="1" id="KW-0812">Transmembrane</keyword>
<keyword evidence="1" id="KW-0472">Membrane</keyword>
<sequence length="148" mass="16383">MSLLSFTEESLVFFDQEFSYVSIIGASISVFLGIVMTQSGFDKIFNWEGELDFITGKFAKTPLANFSAFGLIQVTIFEILSGVLSIFGSIMALFYNDYSYGIMGLILAASSLAILMLGQRISKDYEGAAVLVPYYILTMFGLFVYTQL</sequence>
<proteinExistence type="predicted"/>
<evidence type="ECO:0000256" key="1">
    <source>
        <dbReference type="SAM" id="Phobius"/>
    </source>
</evidence>
<feature type="transmembrane region" description="Helical" evidence="1">
    <location>
        <begin position="20"/>
        <end position="41"/>
    </location>
</feature>
<organism evidence="2 3">
    <name type="scientific">Marine Group III euryarchaeote CG-Epi2</name>
    <dbReference type="NCBI Taxonomy" id="1888996"/>
    <lineage>
        <taxon>Archaea</taxon>
        <taxon>Methanobacteriati</taxon>
        <taxon>Thermoplasmatota</taxon>
        <taxon>Thermoplasmata</taxon>
        <taxon>Candidatus Thermoprofundales</taxon>
    </lineage>
</organism>
<dbReference type="AlphaFoldDB" id="A0A1J5TY34"/>
<dbReference type="Proteomes" id="UP000183615">
    <property type="component" value="Unassembled WGS sequence"/>
</dbReference>